<evidence type="ECO:0000313" key="2">
    <source>
        <dbReference type="EMBL" id="JAH04382.1"/>
    </source>
</evidence>
<organism evidence="2">
    <name type="scientific">Anguilla anguilla</name>
    <name type="common">European freshwater eel</name>
    <name type="synonym">Muraena anguilla</name>
    <dbReference type="NCBI Taxonomy" id="7936"/>
    <lineage>
        <taxon>Eukaryota</taxon>
        <taxon>Metazoa</taxon>
        <taxon>Chordata</taxon>
        <taxon>Craniata</taxon>
        <taxon>Vertebrata</taxon>
        <taxon>Euteleostomi</taxon>
        <taxon>Actinopterygii</taxon>
        <taxon>Neopterygii</taxon>
        <taxon>Teleostei</taxon>
        <taxon>Anguilliformes</taxon>
        <taxon>Anguillidae</taxon>
        <taxon>Anguilla</taxon>
    </lineage>
</organism>
<keyword evidence="1" id="KW-0812">Transmembrane</keyword>
<dbReference type="AlphaFoldDB" id="A0A0E9PJD3"/>
<feature type="transmembrane region" description="Helical" evidence="1">
    <location>
        <begin position="40"/>
        <end position="68"/>
    </location>
</feature>
<reference evidence="2" key="2">
    <citation type="journal article" date="2015" name="Fish Shellfish Immunol.">
        <title>Early steps in the European eel (Anguilla anguilla)-Vibrio vulnificus interaction in the gills: Role of the RtxA13 toxin.</title>
        <authorList>
            <person name="Callol A."/>
            <person name="Pajuelo D."/>
            <person name="Ebbesson L."/>
            <person name="Teles M."/>
            <person name="MacKenzie S."/>
            <person name="Amaro C."/>
        </authorList>
    </citation>
    <scope>NUCLEOTIDE SEQUENCE</scope>
</reference>
<proteinExistence type="predicted"/>
<protein>
    <submittedName>
        <fullName evidence="2">Uncharacterized protein</fullName>
    </submittedName>
</protein>
<dbReference type="EMBL" id="GBXM01104195">
    <property type="protein sequence ID" value="JAH04382.1"/>
    <property type="molecule type" value="Transcribed_RNA"/>
</dbReference>
<keyword evidence="1" id="KW-0472">Membrane</keyword>
<name>A0A0E9PJD3_ANGAN</name>
<accession>A0A0E9PJD3</accession>
<keyword evidence="1" id="KW-1133">Transmembrane helix</keyword>
<evidence type="ECO:0000256" key="1">
    <source>
        <dbReference type="SAM" id="Phobius"/>
    </source>
</evidence>
<sequence>MSHPNTHKYCRIRHLITIQDIHESKNFNSFLVTTDNGSGIYLFIYVFFWLCEFSQFCLNFVLFLWLLFMSCSL</sequence>
<reference evidence="2" key="1">
    <citation type="submission" date="2014-11" db="EMBL/GenBank/DDBJ databases">
        <authorList>
            <person name="Amaro Gonzalez C."/>
        </authorList>
    </citation>
    <scope>NUCLEOTIDE SEQUENCE</scope>
</reference>